<dbReference type="InterPro" id="IPR002372">
    <property type="entry name" value="PQQ_rpt_dom"/>
</dbReference>
<dbReference type="InterPro" id="IPR018391">
    <property type="entry name" value="PQQ_b-propeller_rpt"/>
</dbReference>
<evidence type="ECO:0000313" key="3">
    <source>
        <dbReference type="Proteomes" id="UP000823521"/>
    </source>
</evidence>
<dbReference type="PANTHER" id="PTHR34512:SF30">
    <property type="entry name" value="OUTER MEMBRANE PROTEIN ASSEMBLY FACTOR BAMB"/>
    <property type="match status" value="1"/>
</dbReference>
<accession>A0ABS3VWT8</accession>
<keyword evidence="3" id="KW-1185">Reference proteome</keyword>
<dbReference type="InterPro" id="IPR015943">
    <property type="entry name" value="WD40/YVTN_repeat-like_dom_sf"/>
</dbReference>
<dbReference type="Pfam" id="PF13360">
    <property type="entry name" value="PQQ_2"/>
    <property type="match status" value="1"/>
</dbReference>
<organism evidence="2 3">
    <name type="scientific">Micromonospora echinofusca</name>
    <dbReference type="NCBI Taxonomy" id="47858"/>
    <lineage>
        <taxon>Bacteria</taxon>
        <taxon>Bacillati</taxon>
        <taxon>Actinomycetota</taxon>
        <taxon>Actinomycetes</taxon>
        <taxon>Micromonosporales</taxon>
        <taxon>Micromonosporaceae</taxon>
        <taxon>Micromonospora</taxon>
    </lineage>
</organism>
<dbReference type="SUPFAM" id="SSF50998">
    <property type="entry name" value="Quinoprotein alcohol dehydrogenase-like"/>
    <property type="match status" value="1"/>
</dbReference>
<proteinExistence type="predicted"/>
<dbReference type="InterPro" id="IPR011047">
    <property type="entry name" value="Quinoprotein_ADH-like_sf"/>
</dbReference>
<name>A0ABS3VWT8_MICEH</name>
<sequence length="430" mass="45238">MGFGKGRRRVVTLVVAVLAVGLAAVVGYRVLAPAEVVTVARAGYPPAPDLTPRVVGRQPTAPLLVDGRLRVHAATRQVFADQPADLKNRTTPFWSYRRWPAELVGVVAVGSTVVSRWSDGQLVALDARTGRVAWRASGPDPGQGYPARRTGAAVVWTPTGLRTGVTTDGRLLLVVAAAGELRGYDPGTGRELWRAAVRPGCHGDPLTTVGARLITVDTCATPQVAEFRDPATGAVLDRWRPEDAGSALTVDGLGCAAYRSRCAGIRTADTAGLRTGEEGALRTVDGSGRGWLVDTPEPFPTGALNPAEVVLADGTAVSRDGGAIVARSARTGAEIWRRQETPGARILAAQPGRVHIRTESNDLLTVDPGSGAELSRFPFTVGRDGTGWATGLVSATGGFLAVERLNQPVAPEAEDRRYYLTTEPVILAVT</sequence>
<protein>
    <submittedName>
        <fullName evidence="2">PQQ-binding-like beta-propeller repeat protein</fullName>
    </submittedName>
</protein>
<dbReference type="EMBL" id="WVUH01000233">
    <property type="protein sequence ID" value="MBO4208834.1"/>
    <property type="molecule type" value="Genomic_DNA"/>
</dbReference>
<dbReference type="Gene3D" id="2.130.10.10">
    <property type="entry name" value="YVTN repeat-like/Quinoprotein amine dehydrogenase"/>
    <property type="match status" value="1"/>
</dbReference>
<comment type="caution">
    <text evidence="2">The sequence shown here is derived from an EMBL/GenBank/DDBJ whole genome shotgun (WGS) entry which is preliminary data.</text>
</comment>
<evidence type="ECO:0000313" key="2">
    <source>
        <dbReference type="EMBL" id="MBO4208834.1"/>
    </source>
</evidence>
<dbReference type="SMART" id="SM00564">
    <property type="entry name" value="PQQ"/>
    <property type="match status" value="3"/>
</dbReference>
<reference evidence="2 3" key="1">
    <citation type="submission" date="2019-12" db="EMBL/GenBank/DDBJ databases">
        <title>Whole genome sequencing of endophytic Actinobacterium Micromonospora sp. MPMI6T.</title>
        <authorList>
            <person name="Evv R."/>
            <person name="Podile A.R."/>
        </authorList>
    </citation>
    <scope>NUCLEOTIDE SEQUENCE [LARGE SCALE GENOMIC DNA]</scope>
    <source>
        <strain evidence="2 3">MPMI6</strain>
    </source>
</reference>
<evidence type="ECO:0000259" key="1">
    <source>
        <dbReference type="Pfam" id="PF13360"/>
    </source>
</evidence>
<dbReference type="Proteomes" id="UP000823521">
    <property type="component" value="Unassembled WGS sequence"/>
</dbReference>
<dbReference type="PANTHER" id="PTHR34512">
    <property type="entry name" value="CELL SURFACE PROTEIN"/>
    <property type="match status" value="1"/>
</dbReference>
<gene>
    <name evidence="2" type="ORF">GSF22_22895</name>
</gene>
<feature type="domain" description="Pyrrolo-quinoline quinone repeat" evidence="1">
    <location>
        <begin position="119"/>
        <end position="338"/>
    </location>
</feature>
<dbReference type="RefSeq" id="WP_208815812.1">
    <property type="nucleotide sequence ID" value="NZ_WVUH01000233.1"/>
</dbReference>